<dbReference type="AlphaFoldDB" id="A0A6P5MVH4"/>
<keyword evidence="1" id="KW-0812">Transmembrane</keyword>
<reference evidence="2" key="1">
    <citation type="journal article" date="2016" name="Nat. Genet.">
        <title>The genome sequences of Arachis duranensis and Arachis ipaensis, the diploid ancestors of cultivated peanut.</title>
        <authorList>
            <person name="Bertioli D.J."/>
            <person name="Cannon S.B."/>
            <person name="Froenicke L."/>
            <person name="Huang G."/>
            <person name="Farmer A.D."/>
            <person name="Cannon E.K."/>
            <person name="Liu X."/>
            <person name="Gao D."/>
            <person name="Clevenger J."/>
            <person name="Dash S."/>
            <person name="Ren L."/>
            <person name="Moretzsohn M.C."/>
            <person name="Shirasawa K."/>
            <person name="Huang W."/>
            <person name="Vidigal B."/>
            <person name="Abernathy B."/>
            <person name="Chu Y."/>
            <person name="Niederhuth C.E."/>
            <person name="Umale P."/>
            <person name="Araujo A.C."/>
            <person name="Kozik A."/>
            <person name="Kim K.D."/>
            <person name="Burow M.D."/>
            <person name="Varshney R.K."/>
            <person name="Wang X."/>
            <person name="Zhang X."/>
            <person name="Barkley N."/>
            <person name="Guimaraes P.M."/>
            <person name="Isobe S."/>
            <person name="Guo B."/>
            <person name="Liao B."/>
            <person name="Stalker H.T."/>
            <person name="Schmitz R.J."/>
            <person name="Scheffler B.E."/>
            <person name="Leal-Bertioli S.C."/>
            <person name="Xun X."/>
            <person name="Jackson S.A."/>
            <person name="Michelmore R."/>
            <person name="Ozias-Akins P."/>
        </authorList>
    </citation>
    <scope>NUCLEOTIDE SEQUENCE [LARGE SCALE GENOMIC DNA]</scope>
    <source>
        <strain evidence="2">cv. V14167</strain>
    </source>
</reference>
<keyword evidence="2" id="KW-1185">Reference proteome</keyword>
<keyword evidence="1" id="KW-1133">Transmembrane helix</keyword>
<feature type="transmembrane region" description="Helical" evidence="1">
    <location>
        <begin position="67"/>
        <end position="84"/>
    </location>
</feature>
<dbReference type="GeneID" id="107469586"/>
<keyword evidence="1" id="KW-0472">Membrane</keyword>
<dbReference type="KEGG" id="adu:107469586"/>
<accession>A0A6P5MVH4</accession>
<dbReference type="Proteomes" id="UP000515211">
    <property type="component" value="Chromosome 10"/>
</dbReference>
<organism evidence="2 3">
    <name type="scientific">Arachis duranensis</name>
    <name type="common">Wild peanut</name>
    <dbReference type="NCBI Taxonomy" id="130453"/>
    <lineage>
        <taxon>Eukaryota</taxon>
        <taxon>Viridiplantae</taxon>
        <taxon>Streptophyta</taxon>
        <taxon>Embryophyta</taxon>
        <taxon>Tracheophyta</taxon>
        <taxon>Spermatophyta</taxon>
        <taxon>Magnoliopsida</taxon>
        <taxon>eudicotyledons</taxon>
        <taxon>Gunneridae</taxon>
        <taxon>Pentapetalae</taxon>
        <taxon>rosids</taxon>
        <taxon>fabids</taxon>
        <taxon>Fabales</taxon>
        <taxon>Fabaceae</taxon>
        <taxon>Papilionoideae</taxon>
        <taxon>50 kb inversion clade</taxon>
        <taxon>dalbergioids sensu lato</taxon>
        <taxon>Dalbergieae</taxon>
        <taxon>Pterocarpus clade</taxon>
        <taxon>Arachis</taxon>
    </lineage>
</organism>
<dbReference type="RefSeq" id="XP_020989142.1">
    <property type="nucleotide sequence ID" value="XM_021133483.2"/>
</dbReference>
<protein>
    <submittedName>
        <fullName evidence="3">Uncharacterized protein LOC107469586</fullName>
    </submittedName>
</protein>
<sequence>MDETKADRVFISLFSSRESKPKHPPTRPLPSVLSLWLSVALEIRFCWAWSRLSPRSQITILRHRSSLLLCSVALCTAFLVVLVIRCESKHNNWERILLRLSK</sequence>
<evidence type="ECO:0000313" key="2">
    <source>
        <dbReference type="Proteomes" id="UP000515211"/>
    </source>
</evidence>
<evidence type="ECO:0000256" key="1">
    <source>
        <dbReference type="SAM" id="Phobius"/>
    </source>
</evidence>
<proteinExistence type="predicted"/>
<name>A0A6P5MVH4_ARADU</name>
<gene>
    <name evidence="3" type="primary">LOC107469586</name>
</gene>
<reference evidence="3" key="2">
    <citation type="submission" date="2025-08" db="UniProtKB">
        <authorList>
            <consortium name="RefSeq"/>
        </authorList>
    </citation>
    <scope>IDENTIFICATION</scope>
    <source>
        <tissue evidence="3">Whole plant</tissue>
    </source>
</reference>
<evidence type="ECO:0000313" key="3">
    <source>
        <dbReference type="RefSeq" id="XP_020989142.1"/>
    </source>
</evidence>